<feature type="compositionally biased region" description="Basic and acidic residues" evidence="1">
    <location>
        <begin position="331"/>
        <end position="345"/>
    </location>
</feature>
<evidence type="ECO:0000256" key="1">
    <source>
        <dbReference type="SAM" id="MobiDB-lite"/>
    </source>
</evidence>
<gene>
    <name evidence="3" type="ORF">NS506_03721</name>
    <name evidence="4" type="ORF">NSK11_contig00283-0002</name>
</gene>
<reference evidence="3 6" key="3">
    <citation type="submission" date="2016-10" db="EMBL/GenBank/DDBJ databases">
        <title>Genome sequence of Nocardia seriolae strain EM150506, isolated from Anguila japonica.</title>
        <authorList>
            <person name="Han H.-J."/>
        </authorList>
    </citation>
    <scope>NUCLEOTIDE SEQUENCE [LARGE SCALE GENOMIC DNA]</scope>
    <source>
        <strain evidence="3 6">EM150506</strain>
    </source>
</reference>
<name>A0A0B8NT46_9NOCA</name>
<dbReference type="EMBL" id="BBYQ01000283">
    <property type="protein sequence ID" value="GAP33484.1"/>
    <property type="molecule type" value="Genomic_DNA"/>
</dbReference>
<accession>A0A0B8NT46</accession>
<evidence type="ECO:0000313" key="5">
    <source>
        <dbReference type="Proteomes" id="UP000037179"/>
    </source>
</evidence>
<feature type="region of interest" description="Disordered" evidence="1">
    <location>
        <begin position="326"/>
        <end position="345"/>
    </location>
</feature>
<feature type="transmembrane region" description="Helical" evidence="2">
    <location>
        <begin position="298"/>
        <end position="319"/>
    </location>
</feature>
<evidence type="ECO:0000256" key="2">
    <source>
        <dbReference type="SAM" id="Phobius"/>
    </source>
</evidence>
<reference evidence="5" key="1">
    <citation type="submission" date="2015-07" db="EMBL/GenBank/DDBJ databases">
        <title>Nocardia seriolae U-1 whole genome shotgun sequence.</title>
        <authorList>
            <person name="Imajoh M."/>
            <person name="Fukumoto Y."/>
            <person name="Sukeda M."/>
            <person name="Yamane J."/>
            <person name="Yamasaki K."/>
            <person name="Shimizu M."/>
            <person name="Ohnishi K."/>
            <person name="Oshima S."/>
        </authorList>
    </citation>
    <scope>NUCLEOTIDE SEQUENCE [LARGE SCALE GENOMIC DNA]</scope>
    <source>
        <strain evidence="5">U-1</strain>
    </source>
</reference>
<reference evidence="4 5" key="2">
    <citation type="journal article" date="2016" name="Genome Announc.">
        <title>Draft Genome Sequence of Erythromycin- and Oxytetracycline-Sensitive Nocardia seriolae Strain U-1 (NBRC 110359).</title>
        <authorList>
            <person name="Imajoh M."/>
            <person name="Sukeda M."/>
            <person name="Shimizu M."/>
            <person name="Yamane J."/>
            <person name="Ohnishi K."/>
            <person name="Oshima S."/>
        </authorList>
    </citation>
    <scope>NUCLEOTIDE SEQUENCE [LARGE SCALE GENOMIC DNA]</scope>
    <source>
        <strain evidence="4 5">U-1</strain>
    </source>
</reference>
<dbReference type="RefSeq" id="WP_052087125.1">
    <property type="nucleotide sequence ID" value="NZ_AP017900.1"/>
</dbReference>
<dbReference type="EMBL" id="CP017839">
    <property type="protein sequence ID" value="APA97770.1"/>
    <property type="molecule type" value="Genomic_DNA"/>
</dbReference>
<keyword evidence="2" id="KW-0472">Membrane</keyword>
<keyword evidence="2" id="KW-1133">Transmembrane helix</keyword>
<feature type="transmembrane region" description="Helical" evidence="2">
    <location>
        <begin position="246"/>
        <end position="268"/>
    </location>
</feature>
<feature type="transmembrane region" description="Helical" evidence="2">
    <location>
        <begin position="184"/>
        <end position="207"/>
    </location>
</feature>
<keyword evidence="2" id="KW-0812">Transmembrane</keyword>
<feature type="transmembrane region" description="Helical" evidence="2">
    <location>
        <begin position="20"/>
        <end position="44"/>
    </location>
</feature>
<evidence type="ECO:0000313" key="4">
    <source>
        <dbReference type="EMBL" id="GAP33484.1"/>
    </source>
</evidence>
<keyword evidence="5" id="KW-1185">Reference proteome</keyword>
<proteinExistence type="predicted"/>
<protein>
    <submittedName>
        <fullName evidence="4">Uncharacterized protein</fullName>
    </submittedName>
</protein>
<organism evidence="4 5">
    <name type="scientific">Nocardia seriolae</name>
    <dbReference type="NCBI Taxonomy" id="37332"/>
    <lineage>
        <taxon>Bacteria</taxon>
        <taxon>Bacillati</taxon>
        <taxon>Actinomycetota</taxon>
        <taxon>Actinomycetes</taxon>
        <taxon>Mycobacteriales</taxon>
        <taxon>Nocardiaceae</taxon>
        <taxon>Nocardia</taxon>
    </lineage>
</organism>
<dbReference type="Proteomes" id="UP000037179">
    <property type="component" value="Unassembled WGS sequence"/>
</dbReference>
<dbReference type="OrthoDB" id="3217869at2"/>
<dbReference type="GeneID" id="93376223"/>
<feature type="transmembrane region" description="Helical" evidence="2">
    <location>
        <begin position="213"/>
        <end position="234"/>
    </location>
</feature>
<sequence>MNTGPAQSVATADAARRAGLGGVLVPIATALVVGIVFLLVYLAAFHTPLPHRLPVAVAGTPEQAARIQSDLDNAQPGGYAVRAVADRASATDLLAVRSVYAAYLFDNSELLYAGANGPSVNSDLARALATGHDHLTRTDVLPATPGDSRGLSTFYTAFGVVLVGYLYALMAYHAAPRLPVAHRVAGLGLFSLACGVAAALIGGGAGFDALPAPVLGIIVVTGLMACAAASFTLVMMRLTGPLGPPLASIVLLILGNAGSGAILPAAYLPAWLHSCATLLPVGSGVRALQGMAYFHNDGLLTALLVLTVWTTACLGALLLKLGRPGPPRSSADIRPEPGNDSNPDR</sequence>
<dbReference type="KEGG" id="nsr:NS506_03721"/>
<evidence type="ECO:0000313" key="3">
    <source>
        <dbReference type="EMBL" id="APA97770.1"/>
    </source>
</evidence>
<dbReference type="AlphaFoldDB" id="A0A0B8NT46"/>
<feature type="transmembrane region" description="Helical" evidence="2">
    <location>
        <begin position="154"/>
        <end position="172"/>
    </location>
</feature>
<evidence type="ECO:0000313" key="6">
    <source>
        <dbReference type="Proteomes" id="UP000180166"/>
    </source>
</evidence>
<dbReference type="Proteomes" id="UP000180166">
    <property type="component" value="Chromosome"/>
</dbReference>